<protein>
    <submittedName>
        <fullName evidence="3">Uncharacterized protein</fullName>
    </submittedName>
</protein>
<gene>
    <name evidence="3" type="ORF">SPIL2461_LOCUS22732</name>
</gene>
<reference evidence="3" key="1">
    <citation type="submission" date="2021-02" db="EMBL/GenBank/DDBJ databases">
        <authorList>
            <person name="Dougan E. K."/>
            <person name="Rhodes N."/>
            <person name="Thang M."/>
            <person name="Chan C."/>
        </authorList>
    </citation>
    <scope>NUCLEOTIDE SEQUENCE</scope>
</reference>
<organism evidence="3 4">
    <name type="scientific">Symbiodinium pilosum</name>
    <name type="common">Dinoflagellate</name>
    <dbReference type="NCBI Taxonomy" id="2952"/>
    <lineage>
        <taxon>Eukaryota</taxon>
        <taxon>Sar</taxon>
        <taxon>Alveolata</taxon>
        <taxon>Dinophyceae</taxon>
        <taxon>Suessiales</taxon>
        <taxon>Symbiodiniaceae</taxon>
        <taxon>Symbiodinium</taxon>
    </lineage>
</organism>
<feature type="signal peptide" evidence="2">
    <location>
        <begin position="1"/>
        <end position="17"/>
    </location>
</feature>
<proteinExistence type="predicted"/>
<sequence length="434" mass="49037">MLVFFVVFFFGHALTCASLCPSLWLDKVCVHQLDEPAKQRGIAALPNFIARSNRMLILWDKFYFERLWCGLEVSLFLENDGSLKQVDLMPLWMPPWLLSTMLVDLLCATMFQLREFMFSGWSTAYMPVIQQSLSQWLGRESGGTVFGTFFMVGLFAGLCYLPAAIPSMFSFVRKLHRHGLMLDQLEHFDVRRAKCTLESDRTYIEQEITKRFSAGSSGSLAKRAMRWPRQSTSGLERKLLSSPSNLSCSPGLERFNACVQGPLYDAVCDRIGHELHVPYHICLITFLPMMLLAAVNVFGCDDGPCDKSAKQSDSTLLQYMMQNTFGWVASLLLVFPAAHSLLLRLLKAVQTTDNLFSQVLRALVSGIVVYAYIWACFGLVLGAVASPFVGHFRPMWLLISAGIFAFLIWQAYMLFCTTRRPETIACSRFADTPF</sequence>
<name>A0A812YC09_SYMPI</name>
<keyword evidence="1" id="KW-0472">Membrane</keyword>
<feature type="transmembrane region" description="Helical" evidence="1">
    <location>
        <begin position="395"/>
        <end position="415"/>
    </location>
</feature>
<keyword evidence="1" id="KW-0812">Transmembrane</keyword>
<comment type="caution">
    <text evidence="3">The sequence shown here is derived from an EMBL/GenBank/DDBJ whole genome shotgun (WGS) entry which is preliminary data.</text>
</comment>
<dbReference type="AlphaFoldDB" id="A0A812YC09"/>
<evidence type="ECO:0000256" key="2">
    <source>
        <dbReference type="SAM" id="SignalP"/>
    </source>
</evidence>
<dbReference type="Proteomes" id="UP000649617">
    <property type="component" value="Unassembled WGS sequence"/>
</dbReference>
<keyword evidence="1" id="KW-1133">Transmembrane helix</keyword>
<dbReference type="EMBL" id="CAJNIZ010047593">
    <property type="protein sequence ID" value="CAE7771354.1"/>
    <property type="molecule type" value="Genomic_DNA"/>
</dbReference>
<feature type="transmembrane region" description="Helical" evidence="1">
    <location>
        <begin position="367"/>
        <end position="389"/>
    </location>
</feature>
<keyword evidence="2" id="KW-0732">Signal</keyword>
<accession>A0A812YC09</accession>
<evidence type="ECO:0000313" key="3">
    <source>
        <dbReference type="EMBL" id="CAE7771354.1"/>
    </source>
</evidence>
<feature type="transmembrane region" description="Helical" evidence="1">
    <location>
        <begin position="149"/>
        <end position="172"/>
    </location>
</feature>
<evidence type="ECO:0000313" key="4">
    <source>
        <dbReference type="Proteomes" id="UP000649617"/>
    </source>
</evidence>
<dbReference type="OrthoDB" id="423576at2759"/>
<keyword evidence="4" id="KW-1185">Reference proteome</keyword>
<evidence type="ECO:0000256" key="1">
    <source>
        <dbReference type="SAM" id="Phobius"/>
    </source>
</evidence>
<feature type="transmembrane region" description="Helical" evidence="1">
    <location>
        <begin position="279"/>
        <end position="298"/>
    </location>
</feature>
<feature type="transmembrane region" description="Helical" evidence="1">
    <location>
        <begin position="325"/>
        <end position="346"/>
    </location>
</feature>
<feature type="chain" id="PRO_5032493919" evidence="2">
    <location>
        <begin position="18"/>
        <end position="434"/>
    </location>
</feature>